<protein>
    <submittedName>
        <fullName evidence="5">Surface antigen-like protein</fullName>
    </submittedName>
</protein>
<evidence type="ECO:0000256" key="3">
    <source>
        <dbReference type="SAM" id="SignalP"/>
    </source>
</evidence>
<evidence type="ECO:0000313" key="6">
    <source>
        <dbReference type="Proteomes" id="UP000289821"/>
    </source>
</evidence>
<evidence type="ECO:0000259" key="4">
    <source>
        <dbReference type="Pfam" id="PF01103"/>
    </source>
</evidence>
<feature type="chain" id="PRO_5020822298" evidence="3">
    <location>
        <begin position="25"/>
        <end position="395"/>
    </location>
</feature>
<dbReference type="Proteomes" id="UP000289821">
    <property type="component" value="Unassembled WGS sequence"/>
</dbReference>
<dbReference type="Pfam" id="PF01103">
    <property type="entry name" value="Omp85"/>
    <property type="match status" value="1"/>
</dbReference>
<name>A0A4Q0NWU9_9FLAO</name>
<proteinExistence type="predicted"/>
<dbReference type="OrthoDB" id="9771071at2"/>
<comment type="subcellular location">
    <subcellularLocation>
        <location evidence="1">Membrane</location>
    </subcellularLocation>
</comment>
<evidence type="ECO:0000256" key="2">
    <source>
        <dbReference type="ARBA" id="ARBA00023136"/>
    </source>
</evidence>
<feature type="signal peptide" evidence="3">
    <location>
        <begin position="1"/>
        <end position="24"/>
    </location>
</feature>
<feature type="domain" description="Bacterial surface antigen (D15)" evidence="4">
    <location>
        <begin position="148"/>
        <end position="395"/>
    </location>
</feature>
<keyword evidence="2" id="KW-0472">Membrane</keyword>
<dbReference type="InterPro" id="IPR000184">
    <property type="entry name" value="Bac_surfAg_D15"/>
</dbReference>
<evidence type="ECO:0000313" key="5">
    <source>
        <dbReference type="EMBL" id="RXG16686.1"/>
    </source>
</evidence>
<reference evidence="5 6" key="1">
    <citation type="submission" date="2018-07" db="EMBL/GenBank/DDBJ databases">
        <title>Leeuwenhoekiella genomics.</title>
        <authorList>
            <person name="Tahon G."/>
            <person name="Willems A."/>
        </authorList>
    </citation>
    <scope>NUCLEOTIDE SEQUENCE [LARGE SCALE GENOMIC DNA]</scope>
    <source>
        <strain evidence="5 6">R-50232</strain>
    </source>
</reference>
<gene>
    <name evidence="5" type="ORF">DSM04_102267</name>
</gene>
<sequence>MLRKLCFLILKLSLVLFLGLKMQAQDTESKAEQPKRGFISRYINNIFNDTVSKEKAQFLIYPVMGYRPETGVEFGVVPLYVFYANEDVNNRLSEINAYAFFTLNGQYGLRINHAVYADQDKWFFLGDLDFEQFPLKYYGIGNTVPKENIALVDATQIRIKERVLRNVAKNFYVGLETDFRSLSNITFKSPGEEESLVDFDLPFGAEGTTSFGMGLGLVYDERHNVLNERDAFFSEFAYINYNPFWKSDVKYQIITTDNRFFKKIGKNDVLAAQLLGEFNFGGDVPFNQLSFMGGENMMRGYFKGRYRDQNQLAAQIEYRFLPLKLGFTNRIGATVFTGIGEVFDGFDEIKMSNLKWSAGAGARFLLFQKKDIYLRFDYAFTPDGNNFYLSIGEAF</sequence>
<dbReference type="RefSeq" id="WP_128760353.1">
    <property type="nucleotide sequence ID" value="NZ_QOVI01000002.1"/>
</dbReference>
<comment type="caution">
    <text evidence="5">The sequence shown here is derived from an EMBL/GenBank/DDBJ whole genome shotgun (WGS) entry which is preliminary data.</text>
</comment>
<organism evidence="5 6">
    <name type="scientific">Leeuwenhoekiella aestuarii</name>
    <dbReference type="NCBI Taxonomy" id="2249426"/>
    <lineage>
        <taxon>Bacteria</taxon>
        <taxon>Pseudomonadati</taxon>
        <taxon>Bacteroidota</taxon>
        <taxon>Flavobacteriia</taxon>
        <taxon>Flavobacteriales</taxon>
        <taxon>Flavobacteriaceae</taxon>
        <taxon>Leeuwenhoekiella</taxon>
    </lineage>
</organism>
<dbReference type="AlphaFoldDB" id="A0A4Q0NWU9"/>
<dbReference type="EMBL" id="QOVI01000002">
    <property type="protein sequence ID" value="RXG16686.1"/>
    <property type="molecule type" value="Genomic_DNA"/>
</dbReference>
<evidence type="ECO:0000256" key="1">
    <source>
        <dbReference type="ARBA" id="ARBA00004370"/>
    </source>
</evidence>
<keyword evidence="3" id="KW-0732">Signal</keyword>
<dbReference type="GO" id="GO:0019867">
    <property type="term" value="C:outer membrane"/>
    <property type="evidence" value="ECO:0007669"/>
    <property type="project" value="InterPro"/>
</dbReference>
<keyword evidence="6" id="KW-1185">Reference proteome</keyword>
<accession>A0A4Q0NWU9</accession>
<dbReference type="Gene3D" id="2.40.160.50">
    <property type="entry name" value="membrane protein fhac: a member of the omp85/tpsb transporter family"/>
    <property type="match status" value="1"/>
</dbReference>